<sequence>MDHMGLSSSQVEELLRSAEHRLEESPGEPDALKIQSKTSNPIPDIPGTLKRKQIDNIGPRATLESTKSIDETDTAGPAWFDLPKTKLTPELKRDFQILRLRGALNPKVHYKKSASKTLVPRYCHVGEVVEGSADFYSARLTRRERKMTFAQEVLSTSGLKARSKSKYSTIQEKKMSDFALRAAYYLKLPAFGPVPLPRITERWTVPRSNFIFKKSQENFERITVRRLIQIRDGNPESVQIWLAFLQKHAYAGVGMKANLWEFGKLAAGGDAESTISQELEERWSHLGLDRSLGSADAVEELLRSRRSKTMGS</sequence>
<evidence type="ECO:0000256" key="9">
    <source>
        <dbReference type="SAM" id="MobiDB-lite"/>
    </source>
</evidence>
<feature type="compositionally biased region" description="Polar residues" evidence="9">
    <location>
        <begin position="1"/>
        <end position="11"/>
    </location>
</feature>
<evidence type="ECO:0000256" key="1">
    <source>
        <dbReference type="ARBA" id="ARBA00004604"/>
    </source>
</evidence>
<evidence type="ECO:0000256" key="6">
    <source>
        <dbReference type="ARBA" id="ARBA00035261"/>
    </source>
</evidence>
<dbReference type="EMBL" id="JOWA01000087">
    <property type="protein sequence ID" value="KEZ44888.1"/>
    <property type="molecule type" value="Genomic_DNA"/>
</dbReference>
<evidence type="ECO:0000256" key="4">
    <source>
        <dbReference type="ARBA" id="ARBA00023242"/>
    </source>
</evidence>
<gene>
    <name evidence="11" type="ORF">SAPIO_CDS3023</name>
</gene>
<dbReference type="SUPFAM" id="SSF54999">
    <property type="entry name" value="Ribosomal protein S10"/>
    <property type="match status" value="1"/>
</dbReference>
<dbReference type="GeneID" id="27722095"/>
<evidence type="ECO:0000313" key="12">
    <source>
        <dbReference type="Proteomes" id="UP000028545"/>
    </source>
</evidence>
<evidence type="ECO:0000256" key="5">
    <source>
        <dbReference type="ARBA" id="ARBA00023274"/>
    </source>
</evidence>
<keyword evidence="5" id="KW-0687">Ribonucleoprotein</keyword>
<proteinExistence type="inferred from homology"/>
<dbReference type="GO" id="GO:1990904">
    <property type="term" value="C:ribonucleoprotein complex"/>
    <property type="evidence" value="ECO:0007669"/>
    <property type="project" value="UniProtKB-KW"/>
</dbReference>
<dbReference type="RefSeq" id="XP_016644687.1">
    <property type="nucleotide sequence ID" value="XM_016785905.1"/>
</dbReference>
<keyword evidence="12" id="KW-1185">Reference proteome</keyword>
<dbReference type="GO" id="GO:0005730">
    <property type="term" value="C:nucleolus"/>
    <property type="evidence" value="ECO:0007669"/>
    <property type="project" value="UniProtKB-SubCell"/>
</dbReference>
<feature type="domain" description="Small ribosomal subunit protein uS10" evidence="10">
    <location>
        <begin position="164"/>
        <end position="258"/>
    </location>
</feature>
<evidence type="ECO:0000256" key="7">
    <source>
        <dbReference type="ARBA" id="ARBA00042916"/>
    </source>
</evidence>
<feature type="region of interest" description="Disordered" evidence="9">
    <location>
        <begin position="1"/>
        <end position="50"/>
    </location>
</feature>
<dbReference type="GO" id="GO:0003723">
    <property type="term" value="F:RNA binding"/>
    <property type="evidence" value="ECO:0007669"/>
    <property type="project" value="TreeGrafter"/>
</dbReference>
<dbReference type="HOGENOM" id="CLU_891840_0_0_1"/>
<keyword evidence="3" id="KW-0689">Ribosomal protein</keyword>
<dbReference type="VEuPathDB" id="FungiDB:SAPIO_CDS3023"/>
<dbReference type="GO" id="GO:0005840">
    <property type="term" value="C:ribosome"/>
    <property type="evidence" value="ECO:0007669"/>
    <property type="project" value="UniProtKB-KW"/>
</dbReference>
<dbReference type="AlphaFoldDB" id="A0A084GC26"/>
<protein>
    <recommendedName>
        <fullName evidence="6">Small ribosomal subunit protein uS10m</fullName>
    </recommendedName>
    <alternativeName>
        <fullName evidence="7">37S ribosomal protein S10, mitochondrial</fullName>
    </alternativeName>
    <alternativeName>
        <fullName evidence="8">Mitochondrial ribosomal small subunit protein 10</fullName>
    </alternativeName>
</protein>
<dbReference type="InterPro" id="IPR027486">
    <property type="entry name" value="Ribosomal_uS10_dom"/>
</dbReference>
<comment type="subcellular location">
    <subcellularLocation>
        <location evidence="1">Nucleus</location>
        <location evidence="1">Nucleolus</location>
    </subcellularLocation>
</comment>
<dbReference type="KEGG" id="sapo:SAPIO_CDS3023"/>
<reference evidence="11 12" key="1">
    <citation type="journal article" date="2014" name="Genome Announc.">
        <title>Draft genome sequence of the pathogenic fungus Scedosporium apiospermum.</title>
        <authorList>
            <person name="Vandeputte P."/>
            <person name="Ghamrawi S."/>
            <person name="Rechenmann M."/>
            <person name="Iltis A."/>
            <person name="Giraud S."/>
            <person name="Fleury M."/>
            <person name="Thornton C."/>
            <person name="Delhaes L."/>
            <person name="Meyer W."/>
            <person name="Papon N."/>
            <person name="Bouchara J.P."/>
        </authorList>
    </citation>
    <scope>NUCLEOTIDE SEQUENCE [LARGE SCALE GENOMIC DNA]</scope>
    <source>
        <strain evidence="11 12">IHEM 14462</strain>
    </source>
</reference>
<evidence type="ECO:0000313" key="11">
    <source>
        <dbReference type="EMBL" id="KEZ44888.1"/>
    </source>
</evidence>
<dbReference type="InterPro" id="IPR014810">
    <property type="entry name" value="Fcf2_C"/>
</dbReference>
<organism evidence="11 12">
    <name type="scientific">Pseudallescheria apiosperma</name>
    <name type="common">Scedosporium apiospermum</name>
    <dbReference type="NCBI Taxonomy" id="563466"/>
    <lineage>
        <taxon>Eukaryota</taxon>
        <taxon>Fungi</taxon>
        <taxon>Dikarya</taxon>
        <taxon>Ascomycota</taxon>
        <taxon>Pezizomycotina</taxon>
        <taxon>Sordariomycetes</taxon>
        <taxon>Hypocreomycetidae</taxon>
        <taxon>Microascales</taxon>
        <taxon>Microascaceae</taxon>
        <taxon>Scedosporium</taxon>
    </lineage>
</organism>
<dbReference type="PANTHER" id="PTHR21686">
    <property type="entry name" value="DEOXYNUCLEOTIDYLTRANSFERASE TERMINAL-INTERACTING PROTEIN 2"/>
    <property type="match status" value="1"/>
</dbReference>
<comment type="caution">
    <text evidence="11">The sequence shown here is derived from an EMBL/GenBank/DDBJ whole genome shotgun (WGS) entry which is preliminary data.</text>
</comment>
<dbReference type="FunFam" id="3.30.70.600:FF:000003">
    <property type="entry name" value="30S ribosomal protein S10"/>
    <property type="match status" value="1"/>
</dbReference>
<keyword evidence="4" id="KW-0539">Nucleus</keyword>
<dbReference type="InterPro" id="IPR039883">
    <property type="entry name" value="Fcf2/DNTTIP2"/>
</dbReference>
<dbReference type="SMART" id="SM01403">
    <property type="entry name" value="Ribosomal_S10"/>
    <property type="match status" value="1"/>
</dbReference>
<dbReference type="InterPro" id="IPR036838">
    <property type="entry name" value="Ribosomal_uS10_dom_sf"/>
</dbReference>
<dbReference type="PANTHER" id="PTHR21686:SF12">
    <property type="entry name" value="DEOXYNUCLEOTIDYLTRANSFERASE TERMINAL-INTERACTING PROTEIN 2"/>
    <property type="match status" value="1"/>
</dbReference>
<dbReference type="Pfam" id="PF00338">
    <property type="entry name" value="Ribosomal_S10"/>
    <property type="match status" value="1"/>
</dbReference>
<evidence type="ECO:0000256" key="2">
    <source>
        <dbReference type="ARBA" id="ARBA00007102"/>
    </source>
</evidence>
<dbReference type="OrthoDB" id="366214at2759"/>
<evidence type="ECO:0000256" key="8">
    <source>
        <dbReference type="ARBA" id="ARBA00078476"/>
    </source>
</evidence>
<evidence type="ECO:0000256" key="3">
    <source>
        <dbReference type="ARBA" id="ARBA00022980"/>
    </source>
</evidence>
<dbReference type="Gene3D" id="3.30.70.600">
    <property type="entry name" value="Ribosomal protein S10 domain"/>
    <property type="match status" value="1"/>
</dbReference>
<accession>A0A084GC26</accession>
<evidence type="ECO:0000259" key="10">
    <source>
        <dbReference type="SMART" id="SM01403"/>
    </source>
</evidence>
<name>A0A084GC26_PSEDA</name>
<comment type="similarity">
    <text evidence="2">Belongs to the universal ribosomal protein uS10 family.</text>
</comment>
<dbReference type="Pfam" id="PF08698">
    <property type="entry name" value="Fcf2"/>
    <property type="match status" value="1"/>
</dbReference>
<dbReference type="Proteomes" id="UP000028545">
    <property type="component" value="Unassembled WGS sequence"/>
</dbReference>
<dbReference type="GO" id="GO:0006396">
    <property type="term" value="P:RNA processing"/>
    <property type="evidence" value="ECO:0007669"/>
    <property type="project" value="TreeGrafter"/>
</dbReference>
<feature type="compositionally biased region" description="Basic and acidic residues" evidence="9">
    <location>
        <begin position="13"/>
        <end position="24"/>
    </location>
</feature>